<feature type="domain" description="DUF1214" evidence="1">
    <location>
        <begin position="287"/>
        <end position="360"/>
    </location>
</feature>
<dbReference type="Pfam" id="PF06742">
    <property type="entry name" value="DUF1214"/>
    <property type="match status" value="2"/>
</dbReference>
<dbReference type="RefSeq" id="WP_379153302.1">
    <property type="nucleotide sequence ID" value="NZ_JBHSRJ010000004.1"/>
</dbReference>
<comment type="caution">
    <text evidence="2">The sequence shown here is derived from an EMBL/GenBank/DDBJ whole genome shotgun (WGS) entry which is preliminary data.</text>
</comment>
<dbReference type="EMBL" id="JBHSRJ010000004">
    <property type="protein sequence ID" value="MFC6043324.1"/>
    <property type="molecule type" value="Genomic_DNA"/>
</dbReference>
<dbReference type="InterPro" id="IPR010621">
    <property type="entry name" value="DUF1214"/>
</dbReference>
<feature type="domain" description="DUF1214" evidence="1">
    <location>
        <begin position="94"/>
        <end position="170"/>
    </location>
</feature>
<keyword evidence="3" id="KW-1185">Reference proteome</keyword>
<reference evidence="3" key="1">
    <citation type="journal article" date="2019" name="Int. J. Syst. Evol. Microbiol.">
        <title>The Global Catalogue of Microorganisms (GCM) 10K type strain sequencing project: providing services to taxonomists for standard genome sequencing and annotation.</title>
        <authorList>
            <consortium name="The Broad Institute Genomics Platform"/>
            <consortium name="The Broad Institute Genome Sequencing Center for Infectious Disease"/>
            <person name="Wu L."/>
            <person name="Ma J."/>
        </authorList>
    </citation>
    <scope>NUCLEOTIDE SEQUENCE [LARGE SCALE GENOMIC DNA]</scope>
    <source>
        <strain evidence="3">CCUG 54522</strain>
    </source>
</reference>
<dbReference type="Gene3D" id="2.60.120.600">
    <property type="entry name" value="Domain of unknown function DUF1214, C-terminal domain"/>
    <property type="match status" value="1"/>
</dbReference>
<evidence type="ECO:0000259" key="1">
    <source>
        <dbReference type="Pfam" id="PF06742"/>
    </source>
</evidence>
<sequence length="384" mass="42558">MSAETWESTQAWHELLDGLKELDQTFLAGDRAVSGERAVVDGYRMLTTILGVGLDTYLYADPGRPVFVDTVTPFRRDRRWGGDNTDSYYAYVVLDPTRTYRVHGHRGDSAYFSITIYNEPSPGAWSDRVIGVVNDSDLTFDADGRFEMVFGPARPEGYDGVFVELAPDAAVALTRDYQIDPLTGARVQWDVEALDEPDPVRRTDADTAQALRSTLSWMRTMFSIVPLAVGVRNDDERHDLGHEIAQVANTFGTPYQVPDFNFGWSATDACYSFGSYDLEPDEALVVTHRPPTCRFWNVIVWNQFMAGHNVTDGRISINHGTAVPNADGTVTTVIARSQLAHPNAISTLDQQAGNLAFRWFLADAVPEPPVVSLVKIDEAPTTIS</sequence>
<protein>
    <submittedName>
        <fullName evidence="2">DUF1214 domain-containing protein</fullName>
    </submittedName>
</protein>
<evidence type="ECO:0000313" key="2">
    <source>
        <dbReference type="EMBL" id="MFC6043324.1"/>
    </source>
</evidence>
<proteinExistence type="predicted"/>
<gene>
    <name evidence="2" type="ORF">ACFPYL_09580</name>
</gene>
<dbReference type="InterPro" id="IPR037049">
    <property type="entry name" value="DUF1214_C_sf"/>
</dbReference>
<organism evidence="2 3">
    <name type="scientific">Nocardioides hankookensis</name>
    <dbReference type="NCBI Taxonomy" id="443157"/>
    <lineage>
        <taxon>Bacteria</taxon>
        <taxon>Bacillati</taxon>
        <taxon>Actinomycetota</taxon>
        <taxon>Actinomycetes</taxon>
        <taxon>Propionibacteriales</taxon>
        <taxon>Nocardioidaceae</taxon>
        <taxon>Nocardioides</taxon>
    </lineage>
</organism>
<accession>A0ABW1LI24</accession>
<name>A0ABW1LI24_9ACTN</name>
<evidence type="ECO:0000313" key="3">
    <source>
        <dbReference type="Proteomes" id="UP001596135"/>
    </source>
</evidence>
<dbReference type="Proteomes" id="UP001596135">
    <property type="component" value="Unassembled WGS sequence"/>
</dbReference>
<dbReference type="SUPFAM" id="SSF160935">
    <property type="entry name" value="VPA0735-like"/>
    <property type="match status" value="1"/>
</dbReference>